<proteinExistence type="predicted"/>
<reference evidence="2 3" key="1">
    <citation type="submission" date="2016-07" db="EMBL/GenBank/DDBJ databases">
        <title>Pervasive Adenine N6-methylation of Active Genes in Fungi.</title>
        <authorList>
            <consortium name="DOE Joint Genome Institute"/>
            <person name="Mondo S.J."/>
            <person name="Dannebaum R.O."/>
            <person name="Kuo R.C."/>
            <person name="Labutti K."/>
            <person name="Haridas S."/>
            <person name="Kuo A."/>
            <person name="Salamov A."/>
            <person name="Ahrendt S.R."/>
            <person name="Lipzen A."/>
            <person name="Sullivan W."/>
            <person name="Andreopoulos W.B."/>
            <person name="Clum A."/>
            <person name="Lindquist E."/>
            <person name="Daum C."/>
            <person name="Ramamoorthy G.K."/>
            <person name="Gryganskyi A."/>
            <person name="Culley D."/>
            <person name="Magnuson J.K."/>
            <person name="James T.Y."/>
            <person name="O'Malley M.A."/>
            <person name="Stajich J.E."/>
            <person name="Spatafora J.W."/>
            <person name="Visel A."/>
            <person name="Grigoriev I.V."/>
        </authorList>
    </citation>
    <scope>NUCLEOTIDE SEQUENCE [LARGE SCALE GENOMIC DNA]</scope>
    <source>
        <strain evidence="2 3">JEL800</strain>
    </source>
</reference>
<dbReference type="CDD" id="cd00761">
    <property type="entry name" value="Glyco_tranf_GTA_type"/>
    <property type="match status" value="1"/>
</dbReference>
<dbReference type="Gene3D" id="3.90.550.10">
    <property type="entry name" value="Spore Coat Polysaccharide Biosynthesis Protein SpsA, Chain A"/>
    <property type="match status" value="1"/>
</dbReference>
<dbReference type="OrthoDB" id="3784at2759"/>
<name>A0A1Y2C110_9FUNG</name>
<keyword evidence="3" id="KW-1185">Reference proteome</keyword>
<dbReference type="InterPro" id="IPR001173">
    <property type="entry name" value="Glyco_trans_2-like"/>
</dbReference>
<evidence type="ECO:0000313" key="2">
    <source>
        <dbReference type="EMBL" id="ORY40718.1"/>
    </source>
</evidence>
<dbReference type="InterPro" id="IPR029044">
    <property type="entry name" value="Nucleotide-diphossugar_trans"/>
</dbReference>
<dbReference type="PANTHER" id="PTHR22916:SF30">
    <property type="entry name" value="IPT_TIG DOMAIN-CONTAINING PROTEIN"/>
    <property type="match status" value="1"/>
</dbReference>
<evidence type="ECO:0000259" key="1">
    <source>
        <dbReference type="Pfam" id="PF00535"/>
    </source>
</evidence>
<feature type="domain" description="Glycosyltransferase 2-like" evidence="1">
    <location>
        <begin position="285"/>
        <end position="447"/>
    </location>
</feature>
<organism evidence="2 3">
    <name type="scientific">Rhizoclosmatium globosum</name>
    <dbReference type="NCBI Taxonomy" id="329046"/>
    <lineage>
        <taxon>Eukaryota</taxon>
        <taxon>Fungi</taxon>
        <taxon>Fungi incertae sedis</taxon>
        <taxon>Chytridiomycota</taxon>
        <taxon>Chytridiomycota incertae sedis</taxon>
        <taxon>Chytridiomycetes</taxon>
        <taxon>Chytridiales</taxon>
        <taxon>Chytriomycetaceae</taxon>
        <taxon>Rhizoclosmatium</taxon>
    </lineage>
</organism>
<dbReference type="SUPFAM" id="SSF53448">
    <property type="entry name" value="Nucleotide-diphospho-sugar transferases"/>
    <property type="match status" value="1"/>
</dbReference>
<dbReference type="Proteomes" id="UP000193642">
    <property type="component" value="Unassembled WGS sequence"/>
</dbReference>
<dbReference type="STRING" id="329046.A0A1Y2C110"/>
<dbReference type="PANTHER" id="PTHR22916">
    <property type="entry name" value="GLYCOSYLTRANSFERASE"/>
    <property type="match status" value="1"/>
</dbReference>
<protein>
    <recommendedName>
        <fullName evidence="1">Glycosyltransferase 2-like domain-containing protein</fullName>
    </recommendedName>
</protein>
<sequence>MDSLPLELTARLNSGDADTMIVDKDTLKLDYFMKKSAELADINIISSNILFDQVIAANWTINKESTHVLAKPPPKISVPISALTASNAINELVFVGEMTNAGGLKVFCDAIDAMISDLSAVKAKITFLGTPGLINDMKSDEYIELRSLNWDAYEVTWKVVVEDDMESMARYLNGKGRLAVYPALNDAVGAFGHAMIRARIPILVSEENAVKEILSASDKSRMVVAADGASFAEKLKSILSDSVGLPTAKTLNPVTISNWLELFETKVQKKCNSKFDELTDKPLVSVVLVHHNRHQLLKQAISSLYAQTYKNFEVIIVDDGSSDPVSLSYVRELSWKWWEQKGWKVLFETNRYLGAARNTGARAAVGKYVLFLDDDDYSKPHHIETLIKVAINTEADVVTGGHDVFNGRQRPSFGNSNSRYIPIGNAILPGMLQNVFGDSAMMVRRDYFVDLGGFSEDYGVGFEDYEFLARSATKNHNIQAVPESLHWYRHHGKTMSTSTNLKANQLRMLRPYIEAHPTASLQQRAVFDEVQKQFFEKYGVKFNQNPFGKRDNATVVPITPLNPYVVSCAAYTDQSGASAIGIYEQEVWVNSVKSACWNMGANSPPAGANFSSVYVNQAIQPVYPDGSSAGYPIVNLLPCAPQYSDVWNVVRVTVNQGTPYNSFKTYDPKLVVGSPSYGYFNRPLVPPGTTVSGQYSSNPPVVQPAWNAGRAAYFIDFGPILSANAWDYSVPAGQIVDVAGAGPVASDGTVSPTSFYTIGHIEVAGITRYQTGDFRIVGEFTYPYLPTPVMNPQGNNLPEILNCPFAAADSAPTLPTSHKTFLFGVQPEIATKTSAVTVVLWGMSFTSSSVVYVNGAIYTGKVNLISSQYLSIVVDFTQFSGASGSIPIYVDDSIPYTVRYYQTPATVSGLTTSTLYTSTDIQPISITGQNLPQLTGGFCVFNATSNGVATPLYVTSSTTAWCNLPNLGTSGVYNVNVVFAASKYNVPQLNLVQGNYYTYPQLASSGSTTVTVFAKAPKAIAAQFSNNGASIFVDVDTPATIIDVNQFNTYNKIVLVDGSIPLPCSAIFQTAYDPTTTPATGKLGNKASDCLVQQLTGTRFKISLQAQFTAYDSWAIVPGQMVKILSGSLWAAGQNFVQDCQALFKLEVSW</sequence>
<accession>A0A1Y2C110</accession>
<gene>
    <name evidence="2" type="ORF">BCR33DRAFT_357335</name>
</gene>
<evidence type="ECO:0000313" key="3">
    <source>
        <dbReference type="Proteomes" id="UP000193642"/>
    </source>
</evidence>
<dbReference type="AlphaFoldDB" id="A0A1Y2C110"/>
<comment type="caution">
    <text evidence="2">The sequence shown here is derived from an EMBL/GenBank/DDBJ whole genome shotgun (WGS) entry which is preliminary data.</text>
</comment>
<dbReference type="EMBL" id="MCGO01000034">
    <property type="protein sequence ID" value="ORY40718.1"/>
    <property type="molecule type" value="Genomic_DNA"/>
</dbReference>
<dbReference type="Pfam" id="PF00535">
    <property type="entry name" value="Glycos_transf_2"/>
    <property type="match status" value="1"/>
</dbReference>